<dbReference type="FunFam" id="3.40.50.11320:FF:000001">
    <property type="entry name" value="Carboxypeptidase"/>
    <property type="match status" value="1"/>
</dbReference>
<evidence type="ECO:0000256" key="1">
    <source>
        <dbReference type="ARBA" id="ARBA00004613"/>
    </source>
</evidence>
<keyword evidence="3" id="KW-0964">Secreted</keyword>
<dbReference type="PANTHER" id="PTHR11802:SF470">
    <property type="entry name" value="CARBOXYPEPTIDASE"/>
    <property type="match status" value="1"/>
</dbReference>
<name>A0AAU9ME74_9ASTR</name>
<protein>
    <recommendedName>
        <fullName evidence="10">Carboxypeptidase</fullName>
        <ecNumber evidence="10">3.4.16.-</ecNumber>
    </recommendedName>
</protein>
<evidence type="ECO:0000256" key="2">
    <source>
        <dbReference type="ARBA" id="ARBA00009431"/>
    </source>
</evidence>
<evidence type="ECO:0000256" key="5">
    <source>
        <dbReference type="ARBA" id="ARBA00022670"/>
    </source>
</evidence>
<dbReference type="GO" id="GO:0005576">
    <property type="term" value="C:extracellular region"/>
    <property type="evidence" value="ECO:0007669"/>
    <property type="project" value="UniProtKB-SubCell"/>
</dbReference>
<dbReference type="PROSITE" id="PS00131">
    <property type="entry name" value="CARBOXYPEPT_SER_SER"/>
    <property type="match status" value="1"/>
</dbReference>
<reference evidence="11 12" key="1">
    <citation type="submission" date="2022-01" db="EMBL/GenBank/DDBJ databases">
        <authorList>
            <person name="Xiong W."/>
            <person name="Schranz E."/>
        </authorList>
    </citation>
    <scope>NUCLEOTIDE SEQUENCE [LARGE SCALE GENOMIC DNA]</scope>
</reference>
<dbReference type="GO" id="GO:0006508">
    <property type="term" value="P:proteolysis"/>
    <property type="evidence" value="ECO:0007669"/>
    <property type="project" value="UniProtKB-KW"/>
</dbReference>
<keyword evidence="7 10" id="KW-0378">Hydrolase</keyword>
<dbReference type="PRINTS" id="PR00724">
    <property type="entry name" value="CRBOXYPTASEC"/>
</dbReference>
<dbReference type="Gene3D" id="3.40.50.1820">
    <property type="entry name" value="alpha/beta hydrolase"/>
    <property type="match status" value="1"/>
</dbReference>
<dbReference type="AlphaFoldDB" id="A0AAU9ME74"/>
<keyword evidence="9" id="KW-0325">Glycoprotein</keyword>
<dbReference type="EMBL" id="CAKMRJ010001638">
    <property type="protein sequence ID" value="CAH1424469.1"/>
    <property type="molecule type" value="Genomic_DNA"/>
</dbReference>
<dbReference type="Pfam" id="PF00450">
    <property type="entry name" value="Peptidase_S10"/>
    <property type="match status" value="1"/>
</dbReference>
<proteinExistence type="inferred from homology"/>
<organism evidence="11 12">
    <name type="scientific">Lactuca virosa</name>
    <dbReference type="NCBI Taxonomy" id="75947"/>
    <lineage>
        <taxon>Eukaryota</taxon>
        <taxon>Viridiplantae</taxon>
        <taxon>Streptophyta</taxon>
        <taxon>Embryophyta</taxon>
        <taxon>Tracheophyta</taxon>
        <taxon>Spermatophyta</taxon>
        <taxon>Magnoliopsida</taxon>
        <taxon>eudicotyledons</taxon>
        <taxon>Gunneridae</taxon>
        <taxon>Pentapetalae</taxon>
        <taxon>asterids</taxon>
        <taxon>campanulids</taxon>
        <taxon>Asterales</taxon>
        <taxon>Asteraceae</taxon>
        <taxon>Cichorioideae</taxon>
        <taxon>Cichorieae</taxon>
        <taxon>Lactucinae</taxon>
        <taxon>Lactuca</taxon>
    </lineage>
</organism>
<gene>
    <name evidence="11" type="ORF">LVIROSA_LOCUS11669</name>
</gene>
<dbReference type="Gene3D" id="6.10.250.940">
    <property type="match status" value="1"/>
</dbReference>
<keyword evidence="8" id="KW-1015">Disulfide bond</keyword>
<evidence type="ECO:0000256" key="9">
    <source>
        <dbReference type="ARBA" id="ARBA00023180"/>
    </source>
</evidence>
<dbReference type="InterPro" id="IPR018202">
    <property type="entry name" value="Ser_caboxypep_ser_AS"/>
</dbReference>
<feature type="signal peptide" evidence="10">
    <location>
        <begin position="1"/>
        <end position="21"/>
    </location>
</feature>
<evidence type="ECO:0000256" key="4">
    <source>
        <dbReference type="ARBA" id="ARBA00022645"/>
    </source>
</evidence>
<feature type="chain" id="PRO_5043090670" description="Carboxypeptidase" evidence="10">
    <location>
        <begin position="22"/>
        <end position="484"/>
    </location>
</feature>
<comment type="subcellular location">
    <subcellularLocation>
        <location evidence="1">Secreted</location>
    </subcellularLocation>
</comment>
<comment type="caution">
    <text evidence="11">The sequence shown here is derived from an EMBL/GenBank/DDBJ whole genome shotgun (WGS) entry which is preliminary data.</text>
</comment>
<dbReference type="GO" id="GO:0005773">
    <property type="term" value="C:vacuole"/>
    <property type="evidence" value="ECO:0007669"/>
    <property type="project" value="TreeGrafter"/>
</dbReference>
<dbReference type="GO" id="GO:0004185">
    <property type="term" value="F:serine-type carboxypeptidase activity"/>
    <property type="evidence" value="ECO:0007669"/>
    <property type="project" value="UniProtKB-UniRule"/>
</dbReference>
<evidence type="ECO:0000256" key="10">
    <source>
        <dbReference type="RuleBase" id="RU361156"/>
    </source>
</evidence>
<dbReference type="InterPro" id="IPR001563">
    <property type="entry name" value="Peptidase_S10"/>
</dbReference>
<evidence type="ECO:0000313" key="12">
    <source>
        <dbReference type="Proteomes" id="UP001157418"/>
    </source>
</evidence>
<comment type="similarity">
    <text evidence="2 10">Belongs to the peptidase S10 family.</text>
</comment>
<evidence type="ECO:0000256" key="8">
    <source>
        <dbReference type="ARBA" id="ARBA00023157"/>
    </source>
</evidence>
<evidence type="ECO:0000256" key="6">
    <source>
        <dbReference type="ARBA" id="ARBA00022729"/>
    </source>
</evidence>
<dbReference type="PANTHER" id="PTHR11802">
    <property type="entry name" value="SERINE PROTEASE FAMILY S10 SERINE CARBOXYPEPTIDASE"/>
    <property type="match status" value="1"/>
</dbReference>
<sequence length="484" mass="54499">MTQICQFLFVFSLYFLCFSVARKHNQITKLNKLTESRRSENPPAGEPWTEQDISNFSPVLRIAPQQGSKEEDRVDRLPGQPQVDFDHFAGYITVDLQAGRALFYYFVESPHNSSTKPLLLWLNGGPGCSSFGYGAMEELGPFRVNSDGKTLYRNHYAWNNVANVLFLESPAGVGFSYSNRSSDYTTGDNQTAKDSYTFLVNWLERFPEYKTRDFFIAGESYAGHYVPQLASLIHLENKKTNQTIINLHGIAIGNAWLEDSTTIQGMLDYLWTHALMSDETYAGIKRYCDYVSGNFPEKCYQYVSQGLSEVGKIDIYNIYAPLCDGTRKTLQSTGSVKNFDPCSSRYVSSYLNRAKVQEALHARNTSWSHCSDYEWTDSPTTVLPTINQLIAYGIRVWIFSGDTDGMIPVTSSKYSVNKLKLPIESAWRPWYYNGEVGGYVVGYKGIILTTVRGAGHAVPSYQPERALLLISSFLHGKLPPSLTG</sequence>
<dbReference type="EC" id="3.4.16.-" evidence="10"/>
<evidence type="ECO:0000313" key="11">
    <source>
        <dbReference type="EMBL" id="CAH1424469.1"/>
    </source>
</evidence>
<dbReference type="Gene3D" id="3.40.50.11320">
    <property type="match status" value="1"/>
</dbReference>
<keyword evidence="4 10" id="KW-0121">Carboxypeptidase</keyword>
<dbReference type="InterPro" id="IPR029058">
    <property type="entry name" value="AB_hydrolase_fold"/>
</dbReference>
<dbReference type="InterPro" id="IPR033124">
    <property type="entry name" value="Ser_caboxypep_his_AS"/>
</dbReference>
<dbReference type="PROSITE" id="PS00560">
    <property type="entry name" value="CARBOXYPEPT_SER_HIS"/>
    <property type="match status" value="1"/>
</dbReference>
<dbReference type="SUPFAM" id="SSF53474">
    <property type="entry name" value="alpha/beta-Hydrolases"/>
    <property type="match status" value="1"/>
</dbReference>
<dbReference type="FunFam" id="3.40.50.1820:FF:000030">
    <property type="entry name" value="Carboxypeptidase"/>
    <property type="match status" value="1"/>
</dbReference>
<keyword evidence="5 10" id="KW-0645">Protease</keyword>
<evidence type="ECO:0000256" key="3">
    <source>
        <dbReference type="ARBA" id="ARBA00022525"/>
    </source>
</evidence>
<dbReference type="Proteomes" id="UP001157418">
    <property type="component" value="Unassembled WGS sequence"/>
</dbReference>
<accession>A0AAU9ME74</accession>
<keyword evidence="6 10" id="KW-0732">Signal</keyword>
<keyword evidence="12" id="KW-1185">Reference proteome</keyword>
<evidence type="ECO:0000256" key="7">
    <source>
        <dbReference type="ARBA" id="ARBA00022801"/>
    </source>
</evidence>